<feature type="repeat" description="WD" evidence="4">
    <location>
        <begin position="394"/>
        <end position="434"/>
    </location>
</feature>
<dbReference type="Proteomes" id="UP001558713">
    <property type="component" value="Unassembled WGS sequence"/>
</dbReference>
<dbReference type="SUPFAM" id="SSF50978">
    <property type="entry name" value="WD40 repeat-like"/>
    <property type="match status" value="2"/>
</dbReference>
<evidence type="ECO:0000256" key="4">
    <source>
        <dbReference type="PROSITE-ProRule" id="PRU00221"/>
    </source>
</evidence>
<reference evidence="7 8" key="1">
    <citation type="submission" date="2024-04" db="EMBL/GenBank/DDBJ databases">
        <title>Genome assembly C_amara_ONT_v2.</title>
        <authorList>
            <person name="Yant L."/>
            <person name="Moore C."/>
            <person name="Slenker M."/>
        </authorList>
    </citation>
    <scope>NUCLEOTIDE SEQUENCE [LARGE SCALE GENOMIC DNA]</scope>
    <source>
        <tissue evidence="7">Leaf</tissue>
    </source>
</reference>
<protein>
    <submittedName>
        <fullName evidence="7">Protein TORMOZ EMBRYO DEFECTIVE</fullName>
    </submittedName>
</protein>
<evidence type="ECO:0000256" key="1">
    <source>
        <dbReference type="ARBA" id="ARBA00022574"/>
    </source>
</evidence>
<feature type="repeat" description="WD" evidence="4">
    <location>
        <begin position="102"/>
        <end position="135"/>
    </location>
</feature>
<dbReference type="InterPro" id="IPR051570">
    <property type="entry name" value="TBC1_cilium_biogenesis"/>
</dbReference>
<feature type="repeat" description="WD" evidence="4">
    <location>
        <begin position="61"/>
        <end position="101"/>
    </location>
</feature>
<evidence type="ECO:0000256" key="2">
    <source>
        <dbReference type="ARBA" id="ARBA00022737"/>
    </source>
</evidence>
<evidence type="ECO:0000256" key="5">
    <source>
        <dbReference type="SAM" id="MobiDB-lite"/>
    </source>
</evidence>
<feature type="repeat" description="WD" evidence="4">
    <location>
        <begin position="186"/>
        <end position="217"/>
    </location>
</feature>
<feature type="compositionally biased region" description="Basic and acidic residues" evidence="5">
    <location>
        <begin position="936"/>
        <end position="946"/>
    </location>
</feature>
<comment type="caution">
    <text evidence="7">The sequence shown here is derived from an EMBL/GenBank/DDBJ whole genome shotgun (WGS) entry which is preliminary data.</text>
</comment>
<dbReference type="Pfam" id="PF04003">
    <property type="entry name" value="Utp12"/>
    <property type="match status" value="1"/>
</dbReference>
<keyword evidence="1 4" id="KW-0853">WD repeat</keyword>
<dbReference type="PANTHER" id="PTHR19853:SF0">
    <property type="entry name" value="WD REPEAT-CONTAINING PROTEIN 3"/>
    <property type="match status" value="1"/>
</dbReference>
<dbReference type="CDD" id="cd00200">
    <property type="entry name" value="WD40"/>
    <property type="match status" value="2"/>
</dbReference>
<comment type="similarity">
    <text evidence="3">Belongs to the WD repeat WDR3/UTP12 family.</text>
</comment>
<accession>A0ABD1AF75</accession>
<dbReference type="InterPro" id="IPR001680">
    <property type="entry name" value="WD40_rpt"/>
</dbReference>
<dbReference type="InterPro" id="IPR036322">
    <property type="entry name" value="WD40_repeat_dom_sf"/>
</dbReference>
<dbReference type="AlphaFoldDB" id="A0ABD1AF75"/>
<dbReference type="PROSITE" id="PS00678">
    <property type="entry name" value="WD_REPEATS_1"/>
    <property type="match status" value="2"/>
</dbReference>
<feature type="repeat" description="WD" evidence="4">
    <location>
        <begin position="144"/>
        <end position="185"/>
    </location>
</feature>
<dbReference type="EMBL" id="JBANAX010000688">
    <property type="protein sequence ID" value="KAL1197461.1"/>
    <property type="molecule type" value="Genomic_DNA"/>
</dbReference>
<dbReference type="SMART" id="SM00320">
    <property type="entry name" value="WD40"/>
    <property type="match status" value="10"/>
</dbReference>
<evidence type="ECO:0000313" key="8">
    <source>
        <dbReference type="Proteomes" id="UP001558713"/>
    </source>
</evidence>
<dbReference type="FunFam" id="2.130.10.10:FF:001004">
    <property type="entry name" value="Transducin family protein / WD-40 repeat family protein"/>
    <property type="match status" value="1"/>
</dbReference>
<evidence type="ECO:0000313" key="7">
    <source>
        <dbReference type="EMBL" id="KAL1197461.1"/>
    </source>
</evidence>
<dbReference type="FunFam" id="2.130.10.10:FF:000157">
    <property type="entry name" value="WD repeat domain 3"/>
    <property type="match status" value="1"/>
</dbReference>
<dbReference type="PANTHER" id="PTHR19853">
    <property type="entry name" value="WD REPEAT CONTAINING PROTEIN 3 WDR3"/>
    <property type="match status" value="1"/>
</dbReference>
<dbReference type="PROSITE" id="PS50082">
    <property type="entry name" value="WD_REPEATS_2"/>
    <property type="match status" value="9"/>
</dbReference>
<gene>
    <name evidence="7" type="ORF">V5N11_012041</name>
</gene>
<keyword evidence="2" id="KW-0677">Repeat</keyword>
<dbReference type="Pfam" id="PF25172">
    <property type="entry name" value="Beta-prop_WDR3_2nd"/>
    <property type="match status" value="1"/>
</dbReference>
<feature type="repeat" description="WD" evidence="4">
    <location>
        <begin position="570"/>
        <end position="611"/>
    </location>
</feature>
<evidence type="ECO:0000256" key="3">
    <source>
        <dbReference type="ARBA" id="ARBA00038229"/>
    </source>
</evidence>
<feature type="repeat" description="WD" evidence="4">
    <location>
        <begin position="654"/>
        <end position="686"/>
    </location>
</feature>
<feature type="region of interest" description="Disordered" evidence="5">
    <location>
        <begin position="914"/>
        <end position="946"/>
    </location>
</feature>
<dbReference type="FunFam" id="2.130.10.10:FF:001298">
    <property type="entry name" value="WD repeat-containing protein 3 isoform A"/>
    <property type="match status" value="1"/>
</dbReference>
<feature type="repeat" description="WD" evidence="4">
    <location>
        <begin position="475"/>
        <end position="516"/>
    </location>
</feature>
<dbReference type="FunFam" id="2.130.10.10:FF:001845">
    <property type="entry name" value="Transducin family protein / WD-40 repeat family protein"/>
    <property type="match status" value="1"/>
</dbReference>
<dbReference type="InterPro" id="IPR007148">
    <property type="entry name" value="SSU_processome_Utp12"/>
</dbReference>
<dbReference type="PRINTS" id="PR00320">
    <property type="entry name" value="GPROTEINBRPT"/>
</dbReference>
<name>A0ABD1AF75_CARAN</name>
<dbReference type="PROSITE" id="PS50294">
    <property type="entry name" value="WD_REPEATS_REGION"/>
    <property type="match status" value="5"/>
</dbReference>
<sequence length="946" mass="105125">MVKAYLRYEAASSFGVISSLDSNIAYDSTGKHVLAPALEKVGIWHVRQGVCTKTLTPSSSRGGPSLAVTSIATSASNLVAVGYADGSIRIWDSEKGTCESVLNSHKGAVTALRYSKTGSMLASGSKDNDVILWDVVAETGLFRLRGHRDQVTDLVFLDSGKKLVSSSKDKFLRVWDLETQHCMQIISGHHSEVWSVDADPEERYVVTGSADPELRFYVVKQDLPDSNANESKTNEEHSTGNKWEILKPFGEIQRQTKERVARVRYNVSGNLLACQMAGKTIEIFRVLDEAEAKKKAKRRLHRKEKKTSKVADENANGEASAKIEQADAVSSLTVPDIFKLLQVIRAGRKISSFSFCPMASKESLGTLALSLNNNSLEFYSLKSSENEKTVAIEHQGHRSDVRSVALSEDNTLLMSTSHSEVKIWNPSTGSCLRTIDSGYGLCSLIVPQNKYGIVGTKRGVLEIIDIGSATKVEEVEAHGGTIWSIAPIPNDNGFVTVSADHEVKFWEYQVKQKSGQATKQLTVSNTRSMKMNDDVLAVAISPDAKHIAVALLDSTVKVFYMDSLKFYLSLYGHKLPVMSIDISSDGELIVTGSQDKNLKIWGLDFGDCHKSIFAHGDSVLGVKFVRNTHYLFSIGKDRLVKYWDADKFELLLTLEGHHAEIWCLAVSNRGDFLVTGSHDRSMRRWDRSEEPFFLEEEKEKRLEELFESEIDNAADDRHGPMEEIPEEGAAALAGKKTIQTLSDTDSIVEALDVAEDENNRFATYEEEKTKGKVPEYLPNAVMHGLSPSEYVLKAISNVKTNDLEQALLALAFSDALKLLCYMKDWSLIPDKVEMVCRISTILLQIHHNQLVTTPSARPVLTVLRDILYSKIKACKDTIGFNLAAMDHVKQMMASRSDAPFKDAKAKLMEIRSQQAKRMASRADTKMEKKRKKKQKKTEEGHGHALF</sequence>
<dbReference type="InterPro" id="IPR020472">
    <property type="entry name" value="WD40_PAC1"/>
</dbReference>
<evidence type="ECO:0000259" key="6">
    <source>
        <dbReference type="Pfam" id="PF04003"/>
    </source>
</evidence>
<proteinExistence type="inferred from homology"/>
<feature type="repeat" description="WD" evidence="4">
    <location>
        <begin position="612"/>
        <end position="653"/>
    </location>
</feature>
<dbReference type="Gene3D" id="2.130.10.10">
    <property type="entry name" value="YVTN repeat-like/Quinoprotein amine dehydrogenase"/>
    <property type="match status" value="3"/>
</dbReference>
<dbReference type="InterPro" id="IPR019775">
    <property type="entry name" value="WD40_repeat_CS"/>
</dbReference>
<feature type="domain" description="Small-subunit processome Utp12" evidence="6">
    <location>
        <begin position="788"/>
        <end position="890"/>
    </location>
</feature>
<keyword evidence="8" id="KW-1185">Reference proteome</keyword>
<organism evidence="7 8">
    <name type="scientific">Cardamine amara subsp. amara</name>
    <dbReference type="NCBI Taxonomy" id="228776"/>
    <lineage>
        <taxon>Eukaryota</taxon>
        <taxon>Viridiplantae</taxon>
        <taxon>Streptophyta</taxon>
        <taxon>Embryophyta</taxon>
        <taxon>Tracheophyta</taxon>
        <taxon>Spermatophyta</taxon>
        <taxon>Magnoliopsida</taxon>
        <taxon>eudicotyledons</taxon>
        <taxon>Gunneridae</taxon>
        <taxon>Pentapetalae</taxon>
        <taxon>rosids</taxon>
        <taxon>malvids</taxon>
        <taxon>Brassicales</taxon>
        <taxon>Brassicaceae</taxon>
        <taxon>Cardamineae</taxon>
        <taxon>Cardamine</taxon>
    </lineage>
</organism>
<dbReference type="Pfam" id="PF25173">
    <property type="entry name" value="Beta-prop_WDR3_1st"/>
    <property type="match status" value="1"/>
</dbReference>
<dbReference type="InterPro" id="IPR015943">
    <property type="entry name" value="WD40/YVTN_repeat-like_dom_sf"/>
</dbReference>